<reference evidence="2 3" key="1">
    <citation type="submission" date="2007-03" db="EMBL/GenBank/DDBJ databases">
        <authorList>
            <person name="Stal L."/>
            <person name="Ferriera S."/>
            <person name="Johnson J."/>
            <person name="Kravitz S."/>
            <person name="Beeson K."/>
            <person name="Sutton G."/>
            <person name="Rogers Y.-H."/>
            <person name="Friedman R."/>
            <person name="Frazier M."/>
            <person name="Venter J.C."/>
        </authorList>
    </citation>
    <scope>NUCLEOTIDE SEQUENCE [LARGE SCALE GENOMIC DNA]</scope>
    <source>
        <strain evidence="2 3">CCY0110</strain>
    </source>
</reference>
<dbReference type="Proteomes" id="UP000003781">
    <property type="component" value="Unassembled WGS sequence"/>
</dbReference>
<accession>A3ISU4</accession>
<dbReference type="EMBL" id="AAXW01000024">
    <property type="protein sequence ID" value="EAZ90514.1"/>
    <property type="molecule type" value="Genomic_DNA"/>
</dbReference>
<dbReference type="eggNOG" id="ENOG5033AR9">
    <property type="taxonomic scope" value="Bacteria"/>
</dbReference>
<evidence type="ECO:0000256" key="1">
    <source>
        <dbReference type="SAM" id="MobiDB-lite"/>
    </source>
</evidence>
<feature type="compositionally biased region" description="Low complexity" evidence="1">
    <location>
        <begin position="99"/>
        <end position="114"/>
    </location>
</feature>
<proteinExistence type="predicted"/>
<feature type="region of interest" description="Disordered" evidence="1">
    <location>
        <begin position="94"/>
        <end position="114"/>
    </location>
</feature>
<keyword evidence="3" id="KW-1185">Reference proteome</keyword>
<gene>
    <name evidence="2" type="ORF">CY0110_26842</name>
</gene>
<evidence type="ECO:0000313" key="2">
    <source>
        <dbReference type="EMBL" id="EAZ90514.1"/>
    </source>
</evidence>
<protein>
    <submittedName>
        <fullName evidence="2">Uncharacterized protein</fullName>
    </submittedName>
</protein>
<dbReference type="OrthoDB" id="428042at2"/>
<sequence length="126" mass="14342">MMSQKTWSSISVYDFFRTCNWTGEKIVLTTFNATDQSKNDQSLLRLNLQEFLLQSNWDGKQVKDFRSQSIKQSNQSLLSLSVKDFFKGIVWKSSPNIVPTSKPSSSKNSIDSSSTDLDLDNLSDLF</sequence>
<comment type="caution">
    <text evidence="2">The sequence shown here is derived from an EMBL/GenBank/DDBJ whole genome shotgun (WGS) entry which is preliminary data.</text>
</comment>
<evidence type="ECO:0000313" key="3">
    <source>
        <dbReference type="Proteomes" id="UP000003781"/>
    </source>
</evidence>
<dbReference type="RefSeq" id="WP_008276448.1">
    <property type="nucleotide sequence ID" value="NZ_AAXW01000024.1"/>
</dbReference>
<organism evidence="2 3">
    <name type="scientific">Crocosphaera chwakensis CCY0110</name>
    <dbReference type="NCBI Taxonomy" id="391612"/>
    <lineage>
        <taxon>Bacteria</taxon>
        <taxon>Bacillati</taxon>
        <taxon>Cyanobacteriota</taxon>
        <taxon>Cyanophyceae</taxon>
        <taxon>Oscillatoriophycideae</taxon>
        <taxon>Chroococcales</taxon>
        <taxon>Aphanothecaceae</taxon>
        <taxon>Crocosphaera</taxon>
        <taxon>Crocosphaera chwakensis</taxon>
    </lineage>
</organism>
<name>A3ISU4_9CHRO</name>
<dbReference type="AlphaFoldDB" id="A3ISU4"/>